<evidence type="ECO:0000313" key="3">
    <source>
        <dbReference type="Proteomes" id="UP000198925"/>
    </source>
</evidence>
<dbReference type="Gene3D" id="3.40.50.2000">
    <property type="entry name" value="Glycogen Phosphorylase B"/>
    <property type="match status" value="1"/>
</dbReference>
<dbReference type="PANTHER" id="PTHR43179">
    <property type="entry name" value="RHAMNOSYLTRANSFERASE WBBL"/>
    <property type="match status" value="1"/>
</dbReference>
<dbReference type="CDD" id="cd03801">
    <property type="entry name" value="GT4_PimA-like"/>
    <property type="match status" value="1"/>
</dbReference>
<reference evidence="2 3" key="1">
    <citation type="submission" date="2016-10" db="EMBL/GenBank/DDBJ databases">
        <authorList>
            <person name="de Groot N.N."/>
        </authorList>
    </citation>
    <scope>NUCLEOTIDE SEQUENCE [LARGE SCALE GENOMIC DNA]</scope>
    <source>
        <strain evidence="2 3">CPCC 100156</strain>
    </source>
</reference>
<dbReference type="Pfam" id="PF13692">
    <property type="entry name" value="Glyco_trans_1_4"/>
    <property type="match status" value="1"/>
</dbReference>
<dbReference type="STRING" id="938405.SAMN02927895_00742"/>
<feature type="domain" description="Glycosyltransferase 2-like" evidence="1">
    <location>
        <begin position="462"/>
        <end position="637"/>
    </location>
</feature>
<dbReference type="GO" id="GO:0016740">
    <property type="term" value="F:transferase activity"/>
    <property type="evidence" value="ECO:0007669"/>
    <property type="project" value="UniProtKB-KW"/>
</dbReference>
<dbReference type="Proteomes" id="UP000198925">
    <property type="component" value="Unassembled WGS sequence"/>
</dbReference>
<evidence type="ECO:0000259" key="1">
    <source>
        <dbReference type="Pfam" id="PF00535"/>
    </source>
</evidence>
<name>A0A1G6KKZ5_9PROT</name>
<accession>A0A1G6KKZ5</accession>
<proteinExistence type="predicted"/>
<dbReference type="InterPro" id="IPR029044">
    <property type="entry name" value="Nucleotide-diphossugar_trans"/>
</dbReference>
<dbReference type="PANTHER" id="PTHR43179:SF7">
    <property type="entry name" value="RHAMNOSYLTRANSFERASE WBBL"/>
    <property type="match status" value="1"/>
</dbReference>
<dbReference type="CDD" id="cd04186">
    <property type="entry name" value="GT_2_like_c"/>
    <property type="match status" value="1"/>
</dbReference>
<evidence type="ECO:0000313" key="2">
    <source>
        <dbReference type="EMBL" id="SDC31501.1"/>
    </source>
</evidence>
<sequence>MPKPLSFKPQALRDLAEIDGADGWWQALGAAAGFRLAPSDGSLPTGWLQLTISLQAPRNAFRVPTVTFDDGTGFKPLQGVMPHRLGDGRLRVMIHVPPQAIALAMGAPVAQGPFRLGPVEARPMHRPIAGMRLALSLGQHWLREPRQGLQAARSLGSALRLSGRAGLRQAIGRAMLERDPVKVPPTAQDAERYQRWSAEQETLAPFLASGAPARRISLLLPVSRGQTAQLSATLDSVMAQQGVELECRIGFAPDAEEFTLGPDRYRRIGPTSSRLGTAERGAMLAALAAGATGDLLMVLDPGDRLAPDALFTLATVAGADIVHGDEDRIGQGGQRHSPFLKPEWSPEMLEAFNYFGRPTVLDREAAEQAGGFAAKAGAAAEWDLHLRMVARSAKVVRIPRILCHRPADGRTERPAADLAEAAEMRAAIAAHWRRVGIDATIATQPDGTQRSTWALAEPPLVSVIIPNRDKPKLLEQCLRGLLDETNYPRMEVIVVDSGSTDPETLDLYARLEAEGRIRVLPFHLPFNYSAACNAGARAASGELLLFLNNDIAVTCPDWLEEMVRYAQRPGVGIVGTMLVYPDGRLQHAGVTIGMHLCGLLFRLAPEAEWGPFGSPLIPRTLSAIMGACQMVRREVFAVIGGFDETYAMANSDVALCLAARAAGWRTAYTPFARLIHHEGASRGHHNPPEDMTRTAIDIRRFGYREDPFFHPALDADSNIPRLRFGQELGNAACLQRDLRRHGAGLAAPVPLDLYNDAEVIEALGLPASMVFWTPEPAAAIHDIWSAARWCLDLLRRRADLRQRFPDALSAGATGAFARWVMGDGARELALPDSALGPIGLALAGDLSAQARQAVLVRRGLQEDLALAFLPPGRIGLLTFLLRREQDPLRLEEAWWLALECAEDPARELARSYRFNPGWQALFPDGLTVFGRERMAAWFRATYRSEAGWTDPAAWPETLTPAEQIRLGWNSRSHWREHHPAPFDSPGAAYALLGWLAGPEAGLTAPERAWVAAQPAEALAEALAVPGLNVVGHLCYPSGLRTSTLSIIEGLRQVGYDLSLRDVPVDATNDLPRHAEFDGLELHDVTLLHIQPEPFFHQAFARSGLQPRRQRTHRIGYWYWELDSVPESWSPAVAEADELWTATRFVGDALRSRFDIPVFEFMPGLELPVFTRRSPQHFGIPPGRFTFLFTFHMMSIMERKNPLGLVRAFLQAFTAEEPVTLVLKTSYGEKHPALIAELHAAAAASGGRILIIDRVFSADETIALMDACDCYISLHRSEGLGLTMAEAMLLAKPVIGTRYSGNLDFMDDQNSLLVDYRLVEIERPVPPYEAGSRWAEPSEAHAALQMRRVWEDRNFARELGARAQVQLRNSLSMRAAGQRMADRLAVIRAARRARQAPIG</sequence>
<dbReference type="Gene3D" id="3.90.550.10">
    <property type="entry name" value="Spore Coat Polysaccharide Biosynthesis Protein SpsA, Chain A"/>
    <property type="match status" value="2"/>
</dbReference>
<dbReference type="InterPro" id="IPR001173">
    <property type="entry name" value="Glyco_trans_2-like"/>
</dbReference>
<dbReference type="RefSeq" id="WP_090660187.1">
    <property type="nucleotide sequence ID" value="NZ_FMZX01000001.1"/>
</dbReference>
<protein>
    <submittedName>
        <fullName evidence="2">Glycosyltransferase, GT2 family</fullName>
    </submittedName>
</protein>
<gene>
    <name evidence="2" type="ORF">SAMN04487779_1001552</name>
</gene>
<keyword evidence="2" id="KW-0808">Transferase</keyword>
<dbReference type="SUPFAM" id="SSF53448">
    <property type="entry name" value="Nucleotide-diphospho-sugar transferases"/>
    <property type="match status" value="2"/>
</dbReference>
<keyword evidence="3" id="KW-1185">Reference proteome</keyword>
<dbReference type="SUPFAM" id="SSF53756">
    <property type="entry name" value="UDP-Glycosyltransferase/glycogen phosphorylase"/>
    <property type="match status" value="1"/>
</dbReference>
<dbReference type="EMBL" id="FMZX01000001">
    <property type="protein sequence ID" value="SDC31501.1"/>
    <property type="molecule type" value="Genomic_DNA"/>
</dbReference>
<organism evidence="2 3">
    <name type="scientific">Belnapia rosea</name>
    <dbReference type="NCBI Taxonomy" id="938405"/>
    <lineage>
        <taxon>Bacteria</taxon>
        <taxon>Pseudomonadati</taxon>
        <taxon>Pseudomonadota</taxon>
        <taxon>Alphaproteobacteria</taxon>
        <taxon>Acetobacterales</taxon>
        <taxon>Roseomonadaceae</taxon>
        <taxon>Belnapia</taxon>
    </lineage>
</organism>
<dbReference type="Pfam" id="PF00535">
    <property type="entry name" value="Glycos_transf_2"/>
    <property type="match status" value="1"/>
</dbReference>